<dbReference type="AlphaFoldDB" id="A0A344J3P6"/>
<dbReference type="RefSeq" id="WP_112925875.1">
    <property type="nucleotide sequence ID" value="NZ_CP029556.1"/>
</dbReference>
<feature type="transmembrane region" description="Helical" evidence="1">
    <location>
        <begin position="70"/>
        <end position="89"/>
    </location>
</feature>
<evidence type="ECO:0000313" key="3">
    <source>
        <dbReference type="Proteomes" id="UP000251842"/>
    </source>
</evidence>
<dbReference type="Proteomes" id="UP000251842">
    <property type="component" value="Chromosome"/>
</dbReference>
<feature type="transmembrane region" description="Helical" evidence="1">
    <location>
        <begin position="6"/>
        <end position="24"/>
    </location>
</feature>
<keyword evidence="1" id="KW-1133">Transmembrane helix</keyword>
<reference evidence="3" key="1">
    <citation type="submission" date="2018-05" db="EMBL/GenBank/DDBJ databases">
        <title>Luteimonas pekinense sp. nov., isolated from human Meibomian gland secretions, Beijing, China.</title>
        <authorList>
            <person name="Wen T."/>
            <person name="Bai H."/>
            <person name="Lv H."/>
        </authorList>
    </citation>
    <scope>NUCLEOTIDE SEQUENCE [LARGE SCALE GENOMIC DNA]</scope>
    <source>
        <strain evidence="3">83-4</strain>
    </source>
</reference>
<evidence type="ECO:0000256" key="1">
    <source>
        <dbReference type="SAM" id="Phobius"/>
    </source>
</evidence>
<keyword evidence="1" id="KW-0472">Membrane</keyword>
<gene>
    <name evidence="2" type="ORF">DCD74_02200</name>
</gene>
<proteinExistence type="predicted"/>
<accession>A0A344J3P6</accession>
<name>A0A344J3P6_9GAMM</name>
<dbReference type="KEGG" id="lue:DCD74_02200"/>
<keyword evidence="3" id="KW-1185">Reference proteome</keyword>
<feature type="transmembrane region" description="Helical" evidence="1">
    <location>
        <begin position="96"/>
        <end position="117"/>
    </location>
</feature>
<feature type="transmembrane region" description="Helical" evidence="1">
    <location>
        <begin position="45"/>
        <end position="64"/>
    </location>
</feature>
<dbReference type="EMBL" id="CP029556">
    <property type="protein sequence ID" value="AXA83656.1"/>
    <property type="molecule type" value="Genomic_DNA"/>
</dbReference>
<organism evidence="2 3">
    <name type="scientific">Solilutibacter oculi</name>
    <dbReference type="NCBI Taxonomy" id="2698682"/>
    <lineage>
        <taxon>Bacteria</taxon>
        <taxon>Pseudomonadati</taxon>
        <taxon>Pseudomonadota</taxon>
        <taxon>Gammaproteobacteria</taxon>
        <taxon>Lysobacterales</taxon>
        <taxon>Lysobacteraceae</taxon>
        <taxon>Solilutibacter</taxon>
    </lineage>
</organism>
<keyword evidence="1" id="KW-0812">Transmembrane</keyword>
<evidence type="ECO:0000313" key="2">
    <source>
        <dbReference type="EMBL" id="AXA83656.1"/>
    </source>
</evidence>
<protein>
    <recommendedName>
        <fullName evidence="4">DUF4345 domain-containing protein</fullName>
    </recommendedName>
</protein>
<sequence>MSLVKIIAAFYVLFGTFGLLVVSVPTNYGGMFHEPGRPAVGLARLAHAYVTLIFVVVCGASAWLFPGYTAFLAVCVLAFVLLGKLLSVITGRKAKCLSCFIGGTAVAIMLTWTLVAASSQAGTG</sequence>
<evidence type="ECO:0008006" key="4">
    <source>
        <dbReference type="Google" id="ProtNLM"/>
    </source>
</evidence>